<sequence length="125" mass="13846">MPDFVEELDPNEPLDEEVKSKLCDEAGNLMRPHVLWFDEIYNEELYRSESALKVAQEADLVLTIGTTGTTFLPAVILKTVAQNGGTIIDINPEVTWFSDYAMISGGYHLKGPSGVFLPKLMELVG</sequence>
<dbReference type="GO" id="GO:0016740">
    <property type="term" value="F:transferase activity"/>
    <property type="evidence" value="ECO:0007669"/>
    <property type="project" value="UniProtKB-KW"/>
</dbReference>
<proteinExistence type="predicted"/>
<feature type="domain" description="Deacetylase sirtuin-type" evidence="4">
    <location>
        <begin position="1"/>
        <end position="125"/>
    </location>
</feature>
<dbReference type="PROSITE" id="PS50305">
    <property type="entry name" value="SIRTUIN"/>
    <property type="match status" value="1"/>
</dbReference>
<name>A0A2D6YNE0_9DELT</name>
<comment type="caution">
    <text evidence="3">Lacks conserved residue(s) required for the propagation of feature annotation.</text>
</comment>
<keyword evidence="1" id="KW-0808">Transferase</keyword>
<evidence type="ECO:0000313" key="5">
    <source>
        <dbReference type="EMBL" id="MAH64679.1"/>
    </source>
</evidence>
<protein>
    <recommendedName>
        <fullName evidence="4">Deacetylase sirtuin-type domain-containing protein</fullName>
    </recommendedName>
</protein>
<comment type="caution">
    <text evidence="5">The sequence shown here is derived from an EMBL/GenBank/DDBJ whole genome shotgun (WGS) entry which is preliminary data.</text>
</comment>
<dbReference type="InterPro" id="IPR026590">
    <property type="entry name" value="Ssirtuin_cat_dom"/>
</dbReference>
<dbReference type="Gene3D" id="3.40.50.1220">
    <property type="entry name" value="TPP-binding domain"/>
    <property type="match status" value="1"/>
</dbReference>
<reference evidence="6" key="1">
    <citation type="submission" date="2017-09" db="EMBL/GenBank/DDBJ databases">
        <title>The Reconstruction of 2,631 Draft Metagenome-Assembled Genomes from the Global Oceans.</title>
        <authorList>
            <person name="Tully B.J."/>
            <person name="Graham E.D."/>
            <person name="Heidelberg J.F."/>
        </authorList>
    </citation>
    <scope>NUCLEOTIDE SEQUENCE [LARGE SCALE GENOMIC DNA]</scope>
</reference>
<dbReference type="Proteomes" id="UP000226525">
    <property type="component" value="Unassembled WGS sequence"/>
</dbReference>
<evidence type="ECO:0000256" key="3">
    <source>
        <dbReference type="PROSITE-ProRule" id="PRU00236"/>
    </source>
</evidence>
<dbReference type="InterPro" id="IPR026591">
    <property type="entry name" value="Sirtuin_cat_small_dom_sf"/>
</dbReference>
<dbReference type="SUPFAM" id="SSF52467">
    <property type="entry name" value="DHS-like NAD/FAD-binding domain"/>
    <property type="match status" value="1"/>
</dbReference>
<dbReference type="InterPro" id="IPR029035">
    <property type="entry name" value="DHS-like_NAD/FAD-binding_dom"/>
</dbReference>
<evidence type="ECO:0000259" key="4">
    <source>
        <dbReference type="PROSITE" id="PS50305"/>
    </source>
</evidence>
<gene>
    <name evidence="5" type="ORF">CMN54_14800</name>
</gene>
<evidence type="ECO:0000313" key="6">
    <source>
        <dbReference type="Proteomes" id="UP000226525"/>
    </source>
</evidence>
<dbReference type="Gene3D" id="3.30.1600.10">
    <property type="entry name" value="SIR2/SIRT2 'Small Domain"/>
    <property type="match status" value="1"/>
</dbReference>
<evidence type="ECO:0000256" key="2">
    <source>
        <dbReference type="ARBA" id="ARBA00023027"/>
    </source>
</evidence>
<dbReference type="AlphaFoldDB" id="A0A2D6YNE0"/>
<organism evidence="5 6">
    <name type="scientific">SAR324 cluster bacterium</name>
    <dbReference type="NCBI Taxonomy" id="2024889"/>
    <lineage>
        <taxon>Bacteria</taxon>
        <taxon>Deltaproteobacteria</taxon>
        <taxon>SAR324 cluster</taxon>
    </lineage>
</organism>
<evidence type="ECO:0000256" key="1">
    <source>
        <dbReference type="ARBA" id="ARBA00022679"/>
    </source>
</evidence>
<dbReference type="EMBL" id="NZEX01000180">
    <property type="protein sequence ID" value="MAH64679.1"/>
    <property type="molecule type" value="Genomic_DNA"/>
</dbReference>
<accession>A0A2D6YNE0</accession>
<keyword evidence="2" id="KW-0520">NAD</keyword>